<sequence>MKRVRKAGVQGGKVRLYYYKVENIPLRNTKQKNEREANKKEGRLGYISIRCRIYP</sequence>
<evidence type="ECO:0000313" key="1">
    <source>
        <dbReference type="EMBL" id="MPC73577.1"/>
    </source>
</evidence>
<protein>
    <submittedName>
        <fullName evidence="1">Uncharacterized protein</fullName>
    </submittedName>
</protein>
<proteinExistence type="predicted"/>
<accession>A0A5B7HWG3</accession>
<reference evidence="1 2" key="1">
    <citation type="submission" date="2019-05" db="EMBL/GenBank/DDBJ databases">
        <title>Another draft genome of Portunus trituberculatus and its Hox gene families provides insights of decapod evolution.</title>
        <authorList>
            <person name="Jeong J.-H."/>
            <person name="Song I."/>
            <person name="Kim S."/>
            <person name="Choi T."/>
            <person name="Kim D."/>
            <person name="Ryu S."/>
            <person name="Kim W."/>
        </authorList>
    </citation>
    <scope>NUCLEOTIDE SEQUENCE [LARGE SCALE GENOMIC DNA]</scope>
    <source>
        <tissue evidence="1">Muscle</tissue>
    </source>
</reference>
<dbReference type="AlphaFoldDB" id="A0A5B7HWG3"/>
<gene>
    <name evidence="1" type="ORF">E2C01_067911</name>
</gene>
<keyword evidence="2" id="KW-1185">Reference proteome</keyword>
<organism evidence="1 2">
    <name type="scientific">Portunus trituberculatus</name>
    <name type="common">Swimming crab</name>
    <name type="synonym">Neptunus trituberculatus</name>
    <dbReference type="NCBI Taxonomy" id="210409"/>
    <lineage>
        <taxon>Eukaryota</taxon>
        <taxon>Metazoa</taxon>
        <taxon>Ecdysozoa</taxon>
        <taxon>Arthropoda</taxon>
        <taxon>Crustacea</taxon>
        <taxon>Multicrustacea</taxon>
        <taxon>Malacostraca</taxon>
        <taxon>Eumalacostraca</taxon>
        <taxon>Eucarida</taxon>
        <taxon>Decapoda</taxon>
        <taxon>Pleocyemata</taxon>
        <taxon>Brachyura</taxon>
        <taxon>Eubrachyura</taxon>
        <taxon>Portunoidea</taxon>
        <taxon>Portunidae</taxon>
        <taxon>Portuninae</taxon>
        <taxon>Portunus</taxon>
    </lineage>
</organism>
<comment type="caution">
    <text evidence="1">The sequence shown here is derived from an EMBL/GenBank/DDBJ whole genome shotgun (WGS) entry which is preliminary data.</text>
</comment>
<dbReference type="EMBL" id="VSRR010037066">
    <property type="protein sequence ID" value="MPC73577.1"/>
    <property type="molecule type" value="Genomic_DNA"/>
</dbReference>
<evidence type="ECO:0000313" key="2">
    <source>
        <dbReference type="Proteomes" id="UP000324222"/>
    </source>
</evidence>
<dbReference type="Proteomes" id="UP000324222">
    <property type="component" value="Unassembled WGS sequence"/>
</dbReference>
<name>A0A5B7HWG3_PORTR</name>